<proteinExistence type="predicted"/>
<dbReference type="AlphaFoldDB" id="A0A067T5Y7"/>
<name>A0A067T5Y7_GALM3</name>
<sequence>MSDVCGFDSPGFRVFLFFLVHFILSSLDDTLMTFLIPFFFPTDSSSEDPELTRPAVMELDHGAVWSWVVHRRSSRLVDVSCDTDKRGICATWAPTIASPPENLPASKATVFPFLFLILNCVRYLSTSSSRKQIPTRSQSYNLNPHLYCIRSKSRDPPFESQKRRTGVIAKICQPGSLLPLLLLLNLALGGGECG</sequence>
<reference evidence="2" key="1">
    <citation type="journal article" date="2014" name="Proc. Natl. Acad. Sci. U.S.A.">
        <title>Extensive sampling of basidiomycete genomes demonstrates inadequacy of the white-rot/brown-rot paradigm for wood decay fungi.</title>
        <authorList>
            <person name="Riley R."/>
            <person name="Salamov A.A."/>
            <person name="Brown D.W."/>
            <person name="Nagy L.G."/>
            <person name="Floudas D."/>
            <person name="Held B.W."/>
            <person name="Levasseur A."/>
            <person name="Lombard V."/>
            <person name="Morin E."/>
            <person name="Otillar R."/>
            <person name="Lindquist E.A."/>
            <person name="Sun H."/>
            <person name="LaButti K.M."/>
            <person name="Schmutz J."/>
            <person name="Jabbour D."/>
            <person name="Luo H."/>
            <person name="Baker S.E."/>
            <person name="Pisabarro A.G."/>
            <person name="Walton J.D."/>
            <person name="Blanchette R.A."/>
            <person name="Henrissat B."/>
            <person name="Martin F."/>
            <person name="Cullen D."/>
            <person name="Hibbett D.S."/>
            <person name="Grigoriev I.V."/>
        </authorList>
    </citation>
    <scope>NUCLEOTIDE SEQUENCE [LARGE SCALE GENOMIC DNA]</scope>
    <source>
        <strain evidence="2">CBS 339.88</strain>
    </source>
</reference>
<evidence type="ECO:0000313" key="2">
    <source>
        <dbReference type="Proteomes" id="UP000027222"/>
    </source>
</evidence>
<evidence type="ECO:0000313" key="1">
    <source>
        <dbReference type="EMBL" id="KDR77772.1"/>
    </source>
</evidence>
<dbReference type="Proteomes" id="UP000027222">
    <property type="component" value="Unassembled WGS sequence"/>
</dbReference>
<protein>
    <submittedName>
        <fullName evidence="1">Uncharacterized protein</fullName>
    </submittedName>
</protein>
<dbReference type="HOGENOM" id="CLU_1402521_0_0_1"/>
<organism evidence="1 2">
    <name type="scientific">Galerina marginata (strain CBS 339.88)</name>
    <dbReference type="NCBI Taxonomy" id="685588"/>
    <lineage>
        <taxon>Eukaryota</taxon>
        <taxon>Fungi</taxon>
        <taxon>Dikarya</taxon>
        <taxon>Basidiomycota</taxon>
        <taxon>Agaricomycotina</taxon>
        <taxon>Agaricomycetes</taxon>
        <taxon>Agaricomycetidae</taxon>
        <taxon>Agaricales</taxon>
        <taxon>Agaricineae</taxon>
        <taxon>Strophariaceae</taxon>
        <taxon>Galerina</taxon>
    </lineage>
</organism>
<accession>A0A067T5Y7</accession>
<gene>
    <name evidence="1" type="ORF">GALMADRAFT_412904</name>
</gene>
<dbReference type="EMBL" id="KL142376">
    <property type="protein sequence ID" value="KDR77772.1"/>
    <property type="molecule type" value="Genomic_DNA"/>
</dbReference>
<keyword evidence="2" id="KW-1185">Reference proteome</keyword>